<sequence length="270" mass="30363">MNQIAVEQAFTNWVLYFFAYAFVGWLWESGYVSVKKHQWVNSGFLTGPVIPVYGFAMTAVLAAIAPFQNNLVVLYLLSALVVTVIEYITSWLMEKLFHARWWDYSNVPLNLNGRVALPISAFWGLGVVAIVKFVHPLVASVVTRLDTAYGIFAAIVFIALMMFDLGFTLANMLSFGAATKRIGESIDAKKTELRTRATEAADKLAADRGWLEDYRKHGDTENKLPQLNAVQRRLLKSFPYLQLNDSKASANEISALADVMKRRRKEAKTK</sequence>
<evidence type="ECO:0000313" key="2">
    <source>
        <dbReference type="EMBL" id="MFD1429310.1"/>
    </source>
</evidence>
<name>A0ABW4CEU3_9LACO</name>
<feature type="transmembrane region" description="Helical" evidence="1">
    <location>
        <begin position="13"/>
        <end position="32"/>
    </location>
</feature>
<feature type="transmembrane region" description="Helical" evidence="1">
    <location>
        <begin position="73"/>
        <end position="94"/>
    </location>
</feature>
<comment type="caution">
    <text evidence="2">The sequence shown here is derived from an EMBL/GenBank/DDBJ whole genome shotgun (WGS) entry which is preliminary data.</text>
</comment>
<dbReference type="RefSeq" id="WP_203626239.1">
    <property type="nucleotide sequence ID" value="NZ_BOLQ01000003.1"/>
</dbReference>
<keyword evidence="3" id="KW-1185">Reference proteome</keyword>
<feature type="transmembrane region" description="Helical" evidence="1">
    <location>
        <begin position="115"/>
        <end position="135"/>
    </location>
</feature>
<gene>
    <name evidence="2" type="ORF">ACFQ4P_03470</name>
</gene>
<protein>
    <submittedName>
        <fullName evidence="2">ABC transporter permease</fullName>
    </submittedName>
</protein>
<keyword evidence="1" id="KW-0472">Membrane</keyword>
<proteinExistence type="predicted"/>
<evidence type="ECO:0000313" key="3">
    <source>
        <dbReference type="Proteomes" id="UP001597196"/>
    </source>
</evidence>
<reference evidence="3" key="1">
    <citation type="journal article" date="2019" name="Int. J. Syst. Evol. Microbiol.">
        <title>The Global Catalogue of Microorganisms (GCM) 10K type strain sequencing project: providing services to taxonomists for standard genome sequencing and annotation.</title>
        <authorList>
            <consortium name="The Broad Institute Genomics Platform"/>
            <consortium name="The Broad Institute Genome Sequencing Center for Infectious Disease"/>
            <person name="Wu L."/>
            <person name="Ma J."/>
        </authorList>
    </citation>
    <scope>NUCLEOTIDE SEQUENCE [LARGE SCALE GENOMIC DNA]</scope>
    <source>
        <strain evidence="3">CCM 8980</strain>
    </source>
</reference>
<feature type="transmembrane region" description="Helical" evidence="1">
    <location>
        <begin position="44"/>
        <end position="67"/>
    </location>
</feature>
<organism evidence="2 3">
    <name type="scientific">Lacticaseibacillus mingshuiensis</name>
    <dbReference type="NCBI Taxonomy" id="2799574"/>
    <lineage>
        <taxon>Bacteria</taxon>
        <taxon>Bacillati</taxon>
        <taxon>Bacillota</taxon>
        <taxon>Bacilli</taxon>
        <taxon>Lactobacillales</taxon>
        <taxon>Lactobacillaceae</taxon>
        <taxon>Lacticaseibacillus</taxon>
    </lineage>
</organism>
<dbReference type="Proteomes" id="UP001597196">
    <property type="component" value="Unassembled WGS sequence"/>
</dbReference>
<keyword evidence="1" id="KW-1133">Transmembrane helix</keyword>
<accession>A0ABW4CEU3</accession>
<keyword evidence="1" id="KW-0812">Transmembrane</keyword>
<dbReference type="Pfam" id="PF06541">
    <property type="entry name" value="ABC_trans_CmpB"/>
    <property type="match status" value="1"/>
</dbReference>
<feature type="transmembrane region" description="Helical" evidence="1">
    <location>
        <begin position="147"/>
        <end position="173"/>
    </location>
</feature>
<dbReference type="EMBL" id="JBHTOC010000004">
    <property type="protein sequence ID" value="MFD1429310.1"/>
    <property type="molecule type" value="Genomic_DNA"/>
</dbReference>
<evidence type="ECO:0000256" key="1">
    <source>
        <dbReference type="SAM" id="Phobius"/>
    </source>
</evidence>
<dbReference type="InterPro" id="IPR010540">
    <property type="entry name" value="CmpB_TMEM229"/>
</dbReference>